<dbReference type="EMBL" id="JAXAVX010000004">
    <property type="protein sequence ID" value="MDX8151980.1"/>
    <property type="molecule type" value="Genomic_DNA"/>
</dbReference>
<dbReference type="PRINTS" id="PR00412">
    <property type="entry name" value="EPOXHYDRLASE"/>
</dbReference>
<keyword evidence="3" id="KW-1185">Reference proteome</keyword>
<dbReference type="PANTHER" id="PTHR43798:SF33">
    <property type="entry name" value="HYDROLASE, PUTATIVE (AFU_ORTHOLOGUE AFUA_2G14860)-RELATED"/>
    <property type="match status" value="1"/>
</dbReference>
<keyword evidence="2" id="KW-0378">Hydrolase</keyword>
<feature type="domain" description="AB hydrolase-1" evidence="1">
    <location>
        <begin position="41"/>
        <end position="283"/>
    </location>
</feature>
<dbReference type="RefSeq" id="WP_319954135.1">
    <property type="nucleotide sequence ID" value="NZ_JAXAVX010000004.1"/>
</dbReference>
<dbReference type="InterPro" id="IPR050266">
    <property type="entry name" value="AB_hydrolase_sf"/>
</dbReference>
<name>A0ABU4VKI0_9ACTN</name>
<dbReference type="InterPro" id="IPR000639">
    <property type="entry name" value="Epox_hydrolase-like"/>
</dbReference>
<proteinExistence type="predicted"/>
<evidence type="ECO:0000313" key="3">
    <source>
        <dbReference type="Proteomes" id="UP001277761"/>
    </source>
</evidence>
<accession>A0ABU4VKI0</accession>
<dbReference type="Proteomes" id="UP001277761">
    <property type="component" value="Unassembled WGS sequence"/>
</dbReference>
<organism evidence="2 3">
    <name type="scientific">Patulibacter brassicae</name>
    <dbReference type="NCBI Taxonomy" id="1705717"/>
    <lineage>
        <taxon>Bacteria</taxon>
        <taxon>Bacillati</taxon>
        <taxon>Actinomycetota</taxon>
        <taxon>Thermoleophilia</taxon>
        <taxon>Solirubrobacterales</taxon>
        <taxon>Patulibacteraceae</taxon>
        <taxon>Patulibacter</taxon>
    </lineage>
</organism>
<evidence type="ECO:0000313" key="2">
    <source>
        <dbReference type="EMBL" id="MDX8151980.1"/>
    </source>
</evidence>
<dbReference type="PANTHER" id="PTHR43798">
    <property type="entry name" value="MONOACYLGLYCEROL LIPASE"/>
    <property type="match status" value="1"/>
</dbReference>
<dbReference type="InterPro" id="IPR000073">
    <property type="entry name" value="AB_hydrolase_1"/>
</dbReference>
<dbReference type="InterPro" id="IPR029058">
    <property type="entry name" value="AB_hydrolase_fold"/>
</dbReference>
<reference evidence="2 3" key="1">
    <citation type="submission" date="2023-11" db="EMBL/GenBank/DDBJ databases">
        <authorList>
            <person name="Xu M."/>
            <person name="Jiang T."/>
        </authorList>
    </citation>
    <scope>NUCLEOTIDE SEQUENCE [LARGE SCALE GENOMIC DNA]</scope>
    <source>
        <strain evidence="2 3">SD</strain>
    </source>
</reference>
<sequence length="298" mass="32257">MPTALTPEAAAWRGAGRVVAVGGRRLFVVRRPADGSRPGAPPLLLLHGFPTSSYDWRATIEQLPGRDVLALDLLGFGLSEKPRGEDNDLFRQADLVEAVVAAEGLEAPIVVAHDMGTTVANELLARDLEGRLSFPLAGVVLSNGSMVVERASLRPIQQLLRSPLGPLVARLSNRRTFRRQLGALFASGHPLRREEADAMWSLVAHDAGQRTMHRLASYNEQRVAHAARWHGALKAWPGRLALVWGLRDPVATTAVLDALRELRPGAEVTTLEDLGHYPQVEDPARFAAAIAAFADAGR</sequence>
<dbReference type="Pfam" id="PF00561">
    <property type="entry name" value="Abhydrolase_1"/>
    <property type="match status" value="1"/>
</dbReference>
<dbReference type="SUPFAM" id="SSF53474">
    <property type="entry name" value="alpha/beta-Hydrolases"/>
    <property type="match status" value="1"/>
</dbReference>
<dbReference type="Gene3D" id="3.40.50.1820">
    <property type="entry name" value="alpha/beta hydrolase"/>
    <property type="match status" value="1"/>
</dbReference>
<gene>
    <name evidence="2" type="ORF">SK069_10280</name>
</gene>
<dbReference type="GO" id="GO:0016787">
    <property type="term" value="F:hydrolase activity"/>
    <property type="evidence" value="ECO:0007669"/>
    <property type="project" value="UniProtKB-KW"/>
</dbReference>
<evidence type="ECO:0000259" key="1">
    <source>
        <dbReference type="Pfam" id="PF00561"/>
    </source>
</evidence>
<protein>
    <submittedName>
        <fullName evidence="2">Alpha/beta hydrolase</fullName>
    </submittedName>
</protein>
<comment type="caution">
    <text evidence="2">The sequence shown here is derived from an EMBL/GenBank/DDBJ whole genome shotgun (WGS) entry which is preliminary data.</text>
</comment>